<evidence type="ECO:0000313" key="2">
    <source>
        <dbReference type="EMBL" id="SJM90148.1"/>
    </source>
</evidence>
<accession>A0A1R4H1Q1</accession>
<protein>
    <recommendedName>
        <fullName evidence="4">Transmembrane protein</fullName>
    </recommendedName>
</protein>
<evidence type="ECO:0008006" key="4">
    <source>
        <dbReference type="Google" id="ProtNLM"/>
    </source>
</evidence>
<feature type="transmembrane region" description="Helical" evidence="1">
    <location>
        <begin position="133"/>
        <end position="155"/>
    </location>
</feature>
<dbReference type="EMBL" id="FUKJ01000058">
    <property type="protein sequence ID" value="SJM90148.1"/>
    <property type="molecule type" value="Genomic_DNA"/>
</dbReference>
<evidence type="ECO:0000256" key="1">
    <source>
        <dbReference type="SAM" id="Phobius"/>
    </source>
</evidence>
<sequence>MRYFVTGEQYRKSLLNTLVLMFLGYIALLWLSNGLMYFHHMDLTAKSVTDYYLGSEEQFTQPRSYQGMLEVSHFHLFAMGMLVVTLTHLMLMTDFSIRLKIWLSSLTYLSAIADEAGGWLVRFVHPLFAYFKIGAFLLLEFSLAALLVAVTLSLIRARKPPNQTIHHSKIKIHKKIKNHHE</sequence>
<feature type="transmembrane region" description="Helical" evidence="1">
    <location>
        <begin position="101"/>
        <end position="121"/>
    </location>
</feature>
<dbReference type="RefSeq" id="WP_087145971.1">
    <property type="nucleotide sequence ID" value="NZ_FUKJ01000058.1"/>
</dbReference>
<keyword evidence="1" id="KW-1133">Transmembrane helix</keyword>
<reference evidence="3" key="1">
    <citation type="submission" date="2017-02" db="EMBL/GenBank/DDBJ databases">
        <authorList>
            <person name="Daims H."/>
        </authorList>
    </citation>
    <scope>NUCLEOTIDE SEQUENCE [LARGE SCALE GENOMIC DNA]</scope>
</reference>
<name>A0A1R4H1Q1_9GAMM</name>
<keyword evidence="1" id="KW-0812">Transmembrane</keyword>
<organism evidence="2 3">
    <name type="scientific">Crenothrix polyspora</name>
    <dbReference type="NCBI Taxonomy" id="360316"/>
    <lineage>
        <taxon>Bacteria</taxon>
        <taxon>Pseudomonadati</taxon>
        <taxon>Pseudomonadota</taxon>
        <taxon>Gammaproteobacteria</taxon>
        <taxon>Methylococcales</taxon>
        <taxon>Crenotrichaceae</taxon>
        <taxon>Crenothrix</taxon>
    </lineage>
</organism>
<feature type="transmembrane region" description="Helical" evidence="1">
    <location>
        <begin position="71"/>
        <end position="89"/>
    </location>
</feature>
<dbReference type="Proteomes" id="UP000195442">
    <property type="component" value="Unassembled WGS sequence"/>
</dbReference>
<evidence type="ECO:0000313" key="3">
    <source>
        <dbReference type="Proteomes" id="UP000195442"/>
    </source>
</evidence>
<gene>
    <name evidence="2" type="ORF">CRENPOLYSF2_1500002</name>
</gene>
<dbReference type="AlphaFoldDB" id="A0A1R4H1Q1"/>
<keyword evidence="1" id="KW-0472">Membrane</keyword>
<feature type="transmembrane region" description="Helical" evidence="1">
    <location>
        <begin position="12"/>
        <end position="31"/>
    </location>
</feature>
<dbReference type="OrthoDB" id="5574018at2"/>
<keyword evidence="3" id="KW-1185">Reference proteome</keyword>
<proteinExistence type="predicted"/>